<dbReference type="PANTHER" id="PTHR43133:SF8">
    <property type="entry name" value="RNA POLYMERASE SIGMA FACTOR HI_1459-RELATED"/>
    <property type="match status" value="1"/>
</dbReference>
<dbReference type="CDD" id="cd06171">
    <property type="entry name" value="Sigma70_r4"/>
    <property type="match status" value="1"/>
</dbReference>
<evidence type="ECO:0000256" key="3">
    <source>
        <dbReference type="ARBA" id="ARBA00023082"/>
    </source>
</evidence>
<dbReference type="InterPro" id="IPR036388">
    <property type="entry name" value="WH-like_DNA-bd_sf"/>
</dbReference>
<evidence type="ECO:0000256" key="2">
    <source>
        <dbReference type="ARBA" id="ARBA00023015"/>
    </source>
</evidence>
<dbReference type="Gene3D" id="1.10.10.10">
    <property type="entry name" value="Winged helix-like DNA-binding domain superfamily/Winged helix DNA-binding domain"/>
    <property type="match status" value="1"/>
</dbReference>
<keyword evidence="4" id="KW-0238">DNA-binding</keyword>
<proteinExistence type="inferred from homology"/>
<evidence type="ECO:0000256" key="4">
    <source>
        <dbReference type="ARBA" id="ARBA00023125"/>
    </source>
</evidence>
<feature type="domain" description="RNA polymerase sigma factor 70 region 4 type 2" evidence="6">
    <location>
        <begin position="146"/>
        <end position="196"/>
    </location>
</feature>
<keyword evidence="5" id="KW-0804">Transcription</keyword>
<dbReference type="EMBL" id="CP120984">
    <property type="protein sequence ID" value="WLQ69319.1"/>
    <property type="molecule type" value="Genomic_DNA"/>
</dbReference>
<dbReference type="NCBIfam" id="TIGR02937">
    <property type="entry name" value="sigma70-ECF"/>
    <property type="match status" value="1"/>
</dbReference>
<organism evidence="7 8">
    <name type="scientific">Streptomyces glycanivorans</name>
    <dbReference type="NCBI Taxonomy" id="3033808"/>
    <lineage>
        <taxon>Bacteria</taxon>
        <taxon>Bacillati</taxon>
        <taxon>Actinomycetota</taxon>
        <taxon>Actinomycetes</taxon>
        <taxon>Kitasatosporales</taxon>
        <taxon>Streptomycetaceae</taxon>
        <taxon>Streptomyces</taxon>
    </lineage>
</organism>
<accession>A0ABY9JQM4</accession>
<keyword evidence="8" id="KW-1185">Reference proteome</keyword>
<evidence type="ECO:0000256" key="1">
    <source>
        <dbReference type="ARBA" id="ARBA00010641"/>
    </source>
</evidence>
<evidence type="ECO:0000256" key="5">
    <source>
        <dbReference type="ARBA" id="ARBA00023163"/>
    </source>
</evidence>
<keyword evidence="7" id="KW-0614">Plasmid</keyword>
<dbReference type="Pfam" id="PF08281">
    <property type="entry name" value="Sigma70_r4_2"/>
    <property type="match status" value="1"/>
</dbReference>
<dbReference type="SUPFAM" id="SSF88659">
    <property type="entry name" value="Sigma3 and sigma4 domains of RNA polymerase sigma factors"/>
    <property type="match status" value="1"/>
</dbReference>
<evidence type="ECO:0000313" key="8">
    <source>
        <dbReference type="Proteomes" id="UP001224433"/>
    </source>
</evidence>
<protein>
    <submittedName>
        <fullName evidence="7">Sigma-70 family RNA polymerase sigma factor</fullName>
    </submittedName>
</protein>
<name>A0ABY9JQM4_9ACTN</name>
<dbReference type="InterPro" id="IPR013249">
    <property type="entry name" value="RNA_pol_sigma70_r4_t2"/>
</dbReference>
<dbReference type="InterPro" id="IPR013324">
    <property type="entry name" value="RNA_pol_sigma_r3/r4-like"/>
</dbReference>
<geneLocation type="plasmid" evidence="7 8">
    <name>unnamed1</name>
</geneLocation>
<keyword evidence="3" id="KW-0731">Sigma factor</keyword>
<dbReference type="RefSeq" id="WP_306105394.1">
    <property type="nucleotide sequence ID" value="NZ_CP120984.1"/>
</dbReference>
<dbReference type="InterPro" id="IPR014284">
    <property type="entry name" value="RNA_pol_sigma-70_dom"/>
</dbReference>
<reference evidence="7 8" key="1">
    <citation type="submission" date="2023-03" db="EMBL/GenBank/DDBJ databases">
        <title>Isolation and description of six Streptomyces strains from soil environments, able to metabolize different microbial glucans.</title>
        <authorList>
            <person name="Widen T."/>
            <person name="Larsbrink J."/>
        </authorList>
    </citation>
    <scope>NUCLEOTIDE SEQUENCE [LARGE SCALE GENOMIC DNA]</scope>
    <source>
        <strain evidence="7 8">Alt3</strain>
        <plasmid evidence="7 8">unnamed1</plasmid>
    </source>
</reference>
<comment type="similarity">
    <text evidence="1">Belongs to the sigma-70 factor family. ECF subfamily.</text>
</comment>
<keyword evidence="2" id="KW-0805">Transcription regulation</keyword>
<sequence>MSTTSSPGEPDGPGAQYELPRSSFLEEINNLKGIEYRMTPDQEAFYDLYARAHLRYAHTMLGDKDAAKAVVRRCYSHLALNWANVLKQESPEAYAWKLLKQRVETHLRLGGQTSQMVQTAAFQQAARATLEMMRRQFAVMESALGLYTAIAGLPERQYDVIVMHYVLGYSSPKIARIMGIKPDTVRSHRRLARERIAIKLGLSPDSASDENEKE</sequence>
<dbReference type="PANTHER" id="PTHR43133">
    <property type="entry name" value="RNA POLYMERASE ECF-TYPE SIGMA FACTO"/>
    <property type="match status" value="1"/>
</dbReference>
<gene>
    <name evidence="7" type="ORF">P8A20_38025</name>
</gene>
<dbReference type="Proteomes" id="UP001224433">
    <property type="component" value="Plasmid unnamed1"/>
</dbReference>
<evidence type="ECO:0000313" key="7">
    <source>
        <dbReference type="EMBL" id="WLQ69319.1"/>
    </source>
</evidence>
<evidence type="ECO:0000259" key="6">
    <source>
        <dbReference type="Pfam" id="PF08281"/>
    </source>
</evidence>
<dbReference type="InterPro" id="IPR039425">
    <property type="entry name" value="RNA_pol_sigma-70-like"/>
</dbReference>